<keyword evidence="2" id="KW-0479">Metal-binding</keyword>
<reference evidence="4" key="1">
    <citation type="submission" date="2020-09" db="EMBL/GenBank/DDBJ databases">
        <title>Taishania pollutisoli gen. nov., sp. nov., Isolated from Tetrabromobisphenol A-Contaminated Soil.</title>
        <authorList>
            <person name="Chen Q."/>
        </authorList>
    </citation>
    <scope>NUCLEOTIDE SEQUENCE</scope>
    <source>
        <strain evidence="4">CZZ-1</strain>
    </source>
</reference>
<dbReference type="InterPro" id="IPR036264">
    <property type="entry name" value="Bact_exopeptidase_dim_dom"/>
</dbReference>
<dbReference type="NCBIfam" id="TIGR01891">
    <property type="entry name" value="amidohydrolases"/>
    <property type="match status" value="1"/>
</dbReference>
<keyword evidence="2" id="KW-0464">Manganese</keyword>
<accession>A0A8J6TTZ9</accession>
<dbReference type="GO" id="GO:0019877">
    <property type="term" value="P:diaminopimelate biosynthetic process"/>
    <property type="evidence" value="ECO:0007669"/>
    <property type="project" value="UniProtKB-ARBA"/>
</dbReference>
<dbReference type="Gene3D" id="3.30.70.360">
    <property type="match status" value="1"/>
</dbReference>
<organism evidence="4 5">
    <name type="scientific">Taishania pollutisoli</name>
    <dbReference type="NCBI Taxonomy" id="2766479"/>
    <lineage>
        <taxon>Bacteria</taxon>
        <taxon>Pseudomonadati</taxon>
        <taxon>Bacteroidota</taxon>
        <taxon>Flavobacteriia</taxon>
        <taxon>Flavobacteriales</taxon>
        <taxon>Crocinitomicaceae</taxon>
        <taxon>Taishania</taxon>
    </lineage>
</organism>
<comment type="cofactor">
    <cofactor evidence="2">
        <name>Mn(2+)</name>
        <dbReference type="ChEBI" id="CHEBI:29035"/>
    </cofactor>
    <text evidence="2">The Mn(2+) ion enhances activity.</text>
</comment>
<dbReference type="SUPFAM" id="SSF55031">
    <property type="entry name" value="Bacterial exopeptidase dimerisation domain"/>
    <property type="match status" value="1"/>
</dbReference>
<dbReference type="SUPFAM" id="SSF53187">
    <property type="entry name" value="Zn-dependent exopeptidases"/>
    <property type="match status" value="1"/>
</dbReference>
<dbReference type="Pfam" id="PF01546">
    <property type="entry name" value="Peptidase_M20"/>
    <property type="match status" value="1"/>
</dbReference>
<dbReference type="GO" id="GO:0050118">
    <property type="term" value="F:N-acetyldiaminopimelate deacetylase activity"/>
    <property type="evidence" value="ECO:0007669"/>
    <property type="project" value="UniProtKB-ARBA"/>
</dbReference>
<keyword evidence="1" id="KW-0378">Hydrolase</keyword>
<dbReference type="CDD" id="cd03886">
    <property type="entry name" value="M20_Acy1"/>
    <property type="match status" value="1"/>
</dbReference>
<name>A0A8J6TTZ9_9FLAO</name>
<evidence type="ECO:0000313" key="4">
    <source>
        <dbReference type="EMBL" id="MBC9813659.1"/>
    </source>
</evidence>
<dbReference type="PANTHER" id="PTHR11014:SF63">
    <property type="entry name" value="METALLOPEPTIDASE, PUTATIVE (AFU_ORTHOLOGUE AFUA_6G09600)-RELATED"/>
    <property type="match status" value="1"/>
</dbReference>
<dbReference type="Gene3D" id="3.40.630.10">
    <property type="entry name" value="Zn peptidases"/>
    <property type="match status" value="1"/>
</dbReference>
<feature type="binding site" evidence="2">
    <location>
        <position position="145"/>
    </location>
    <ligand>
        <name>Mn(2+)</name>
        <dbReference type="ChEBI" id="CHEBI:29035"/>
        <label>2</label>
    </ligand>
</feature>
<evidence type="ECO:0000256" key="1">
    <source>
        <dbReference type="ARBA" id="ARBA00022801"/>
    </source>
</evidence>
<comment type="caution">
    <text evidence="4">The sequence shown here is derived from an EMBL/GenBank/DDBJ whole genome shotgun (WGS) entry which is preliminary data.</text>
</comment>
<protein>
    <submittedName>
        <fullName evidence="4">Amidohydrolase</fullName>
    </submittedName>
</protein>
<feature type="binding site" evidence="2">
    <location>
        <position position="111"/>
    </location>
    <ligand>
        <name>Mn(2+)</name>
        <dbReference type="ChEBI" id="CHEBI:29035"/>
        <label>2</label>
    </ligand>
</feature>
<dbReference type="PANTHER" id="PTHR11014">
    <property type="entry name" value="PEPTIDASE M20 FAMILY MEMBER"/>
    <property type="match status" value="1"/>
</dbReference>
<feature type="binding site" evidence="2">
    <location>
        <position position="172"/>
    </location>
    <ligand>
        <name>Mn(2+)</name>
        <dbReference type="ChEBI" id="CHEBI:29035"/>
        <label>2</label>
    </ligand>
</feature>
<dbReference type="PIRSF" id="PIRSF005962">
    <property type="entry name" value="Pept_M20D_amidohydro"/>
    <property type="match status" value="1"/>
</dbReference>
<dbReference type="AlphaFoldDB" id="A0A8J6TTZ9"/>
<dbReference type="EMBL" id="JACVEL010000013">
    <property type="protein sequence ID" value="MBC9813659.1"/>
    <property type="molecule type" value="Genomic_DNA"/>
</dbReference>
<feature type="binding site" evidence="2">
    <location>
        <position position="109"/>
    </location>
    <ligand>
        <name>Mn(2+)</name>
        <dbReference type="ChEBI" id="CHEBI:29035"/>
        <label>2</label>
    </ligand>
</feature>
<keyword evidence="5" id="KW-1185">Reference proteome</keyword>
<evidence type="ECO:0000313" key="5">
    <source>
        <dbReference type="Proteomes" id="UP000652681"/>
    </source>
</evidence>
<sequence>MNELKQQIVKRSEELFDKIRGYREHLHRYPELSYQEFETMKFVSGRLTELGIEHQTGIGGTGVVGIIRATHHTPEMEVVALRADMDALPIGEENDVPYKSTIDGVMHACGHDVHTSVLLGAAEILNELKDQLPQPVKLIFQPGEEKNPGGASLMIEDNVLKNPTVKSIYALHVFPDMPVGKTGFKGGLYMASCDEIYITIHGKGGHGATPHQCIDPIVIGAELILNLQTIVSRKCDPKVPCVLSFGHFEALGATNVIPSKAILKGTFRTMNETWRAEALALIERHARAIVEGNGGQLEIEISKGYPFLENDEALTQTLKAKAIDLLGEEHVEDLPIRLTAEDFSFYAQEIPACFFRIGVRNEEKGIVVGVHNPRFDIDANALKTGMQMMSLAVFD</sequence>
<feature type="binding site" evidence="2">
    <location>
        <position position="371"/>
    </location>
    <ligand>
        <name>Mn(2+)</name>
        <dbReference type="ChEBI" id="CHEBI:29035"/>
        <label>2</label>
    </ligand>
</feature>
<gene>
    <name evidence="4" type="ORF">H9Y05_14380</name>
</gene>
<feature type="domain" description="Peptidase M20 dimerisation" evidence="3">
    <location>
        <begin position="197"/>
        <end position="288"/>
    </location>
</feature>
<dbReference type="InterPro" id="IPR017439">
    <property type="entry name" value="Amidohydrolase"/>
</dbReference>
<dbReference type="Pfam" id="PF07687">
    <property type="entry name" value="M20_dimer"/>
    <property type="match status" value="1"/>
</dbReference>
<dbReference type="Proteomes" id="UP000652681">
    <property type="component" value="Unassembled WGS sequence"/>
</dbReference>
<dbReference type="FunFam" id="3.30.70.360:FF:000001">
    <property type="entry name" value="N-acetyldiaminopimelate deacetylase"/>
    <property type="match status" value="1"/>
</dbReference>
<proteinExistence type="predicted"/>
<dbReference type="InterPro" id="IPR002933">
    <property type="entry name" value="Peptidase_M20"/>
</dbReference>
<evidence type="ECO:0000256" key="2">
    <source>
        <dbReference type="PIRSR" id="PIRSR005962-1"/>
    </source>
</evidence>
<dbReference type="GO" id="GO:0046872">
    <property type="term" value="F:metal ion binding"/>
    <property type="evidence" value="ECO:0007669"/>
    <property type="project" value="UniProtKB-KW"/>
</dbReference>
<evidence type="ECO:0000259" key="3">
    <source>
        <dbReference type="Pfam" id="PF07687"/>
    </source>
</evidence>
<dbReference type="InterPro" id="IPR011650">
    <property type="entry name" value="Peptidase_M20_dimer"/>
</dbReference>